<accession>A0ABR6WG49</accession>
<organism evidence="1 2">
    <name type="scientific">Spirosoma utsteinense</name>
    <dbReference type="NCBI Taxonomy" id="2585773"/>
    <lineage>
        <taxon>Bacteria</taxon>
        <taxon>Pseudomonadati</taxon>
        <taxon>Bacteroidota</taxon>
        <taxon>Cytophagia</taxon>
        <taxon>Cytophagales</taxon>
        <taxon>Cytophagaceae</taxon>
        <taxon>Spirosoma</taxon>
    </lineage>
</organism>
<evidence type="ECO:0000313" key="2">
    <source>
        <dbReference type="Proteomes" id="UP000700732"/>
    </source>
</evidence>
<keyword evidence="2" id="KW-1185">Reference proteome</keyword>
<sequence length="49" mass="5260">MYDSAEGPQCDRMHFTSIITAIEGGKLGQELKKSRSFSLVGSGSHGFVV</sequence>
<proteinExistence type="predicted"/>
<gene>
    <name evidence="1" type="ORF">FH603_5588</name>
</gene>
<protein>
    <submittedName>
        <fullName evidence="1">Uncharacterized protein</fullName>
    </submittedName>
</protein>
<dbReference type="Proteomes" id="UP000700732">
    <property type="component" value="Unassembled WGS sequence"/>
</dbReference>
<dbReference type="EMBL" id="VFIA01000076">
    <property type="protein sequence ID" value="MBC3795056.1"/>
    <property type="molecule type" value="Genomic_DNA"/>
</dbReference>
<comment type="caution">
    <text evidence="1">The sequence shown here is derived from an EMBL/GenBank/DDBJ whole genome shotgun (WGS) entry which is preliminary data.</text>
</comment>
<evidence type="ECO:0000313" key="1">
    <source>
        <dbReference type="EMBL" id="MBC3795056.1"/>
    </source>
</evidence>
<name>A0ABR6WG49_9BACT</name>
<reference evidence="1 2" key="1">
    <citation type="submission" date="2019-06" db="EMBL/GenBank/DDBJ databases">
        <title>Spirosoma utsteinense sp. nov. isolated from Antarctic ice-free soils.</title>
        <authorList>
            <person name="Tahon G."/>
        </authorList>
    </citation>
    <scope>NUCLEOTIDE SEQUENCE [LARGE SCALE GENOMIC DNA]</scope>
    <source>
        <strain evidence="1 2">LMG 31447</strain>
    </source>
</reference>